<accession>A0A836BUQ2</accession>
<sequence>MGTEKRSAVKTTLEAVSLPHPLPLSGGASPRLRCPGHSRMPGLAAARLPAPRKAVVALPAGRLPDIKDERIELACVTDVAAPACSLPCVQPLESDRGQA</sequence>
<proteinExistence type="predicted"/>
<name>A0A836BUQ2_9CHLO</name>
<dbReference type="Proteomes" id="UP000612055">
    <property type="component" value="Unassembled WGS sequence"/>
</dbReference>
<dbReference type="AlphaFoldDB" id="A0A836BUQ2"/>
<organism evidence="1 2">
    <name type="scientific">Edaphochlamys debaryana</name>
    <dbReference type="NCBI Taxonomy" id="47281"/>
    <lineage>
        <taxon>Eukaryota</taxon>
        <taxon>Viridiplantae</taxon>
        <taxon>Chlorophyta</taxon>
        <taxon>core chlorophytes</taxon>
        <taxon>Chlorophyceae</taxon>
        <taxon>CS clade</taxon>
        <taxon>Chlamydomonadales</taxon>
        <taxon>Chlamydomonadales incertae sedis</taxon>
        <taxon>Edaphochlamys</taxon>
    </lineage>
</organism>
<keyword evidence="2" id="KW-1185">Reference proteome</keyword>
<reference evidence="1" key="1">
    <citation type="journal article" date="2020" name="bioRxiv">
        <title>Comparative genomics of Chlamydomonas.</title>
        <authorList>
            <person name="Craig R.J."/>
            <person name="Hasan A.R."/>
            <person name="Ness R.W."/>
            <person name="Keightley P.D."/>
        </authorList>
    </citation>
    <scope>NUCLEOTIDE SEQUENCE</scope>
    <source>
        <strain evidence="1">CCAP 11/70</strain>
    </source>
</reference>
<gene>
    <name evidence="1" type="ORF">HYH03_013325</name>
</gene>
<dbReference type="EMBL" id="JAEHOE010000087">
    <property type="protein sequence ID" value="KAG2488184.1"/>
    <property type="molecule type" value="Genomic_DNA"/>
</dbReference>
<comment type="caution">
    <text evidence="1">The sequence shown here is derived from an EMBL/GenBank/DDBJ whole genome shotgun (WGS) entry which is preliminary data.</text>
</comment>
<evidence type="ECO:0000313" key="2">
    <source>
        <dbReference type="Proteomes" id="UP000612055"/>
    </source>
</evidence>
<evidence type="ECO:0000313" key="1">
    <source>
        <dbReference type="EMBL" id="KAG2488184.1"/>
    </source>
</evidence>
<protein>
    <submittedName>
        <fullName evidence="1">Uncharacterized protein</fullName>
    </submittedName>
</protein>